<dbReference type="GeneID" id="136082592"/>
<dbReference type="InterPro" id="IPR004244">
    <property type="entry name" value="Transposase_22"/>
</dbReference>
<reference evidence="2" key="1">
    <citation type="submission" date="2025-08" db="UniProtKB">
        <authorList>
            <consortium name="RefSeq"/>
        </authorList>
    </citation>
    <scope>IDENTIFICATION</scope>
</reference>
<name>A0ABM4C8X2_HYDVU</name>
<proteinExistence type="predicted"/>
<protein>
    <submittedName>
        <fullName evidence="2">Uncharacterized protein LOC136082592</fullName>
    </submittedName>
</protein>
<gene>
    <name evidence="2" type="primary">LOC136082592</name>
</gene>
<organism evidence="1 2">
    <name type="scientific">Hydra vulgaris</name>
    <name type="common">Hydra</name>
    <name type="synonym">Hydra attenuata</name>
    <dbReference type="NCBI Taxonomy" id="6087"/>
    <lineage>
        <taxon>Eukaryota</taxon>
        <taxon>Metazoa</taxon>
        <taxon>Cnidaria</taxon>
        <taxon>Hydrozoa</taxon>
        <taxon>Hydroidolina</taxon>
        <taxon>Anthoathecata</taxon>
        <taxon>Aplanulata</taxon>
        <taxon>Hydridae</taxon>
        <taxon>Hydra</taxon>
    </lineage>
</organism>
<dbReference type="RefSeq" id="XP_065658081.1">
    <property type="nucleotide sequence ID" value="XM_065802009.1"/>
</dbReference>
<dbReference type="PANTHER" id="PTHR11505">
    <property type="entry name" value="L1 TRANSPOSABLE ELEMENT-RELATED"/>
    <property type="match status" value="1"/>
</dbReference>
<evidence type="ECO:0000313" key="1">
    <source>
        <dbReference type="Proteomes" id="UP001652625"/>
    </source>
</evidence>
<sequence length="232" mass="26801">MGMLRELMSLQGDTTFKCFKETLLSVLEKVDNLAKDIEEIKRGLTFVGDQMETKVSKVDSKMAEIKETIVGIKSFHRKLSNDSNENKSKTVDLEDRNRRNNLRTVGIKEANNETFNDVLKKVSLLFKEDLEIADPVVIERAHRASKFNGKPSTIVCKILNWQDKENILSNARKLKGKNIFINEDYSDETMRIRKEFFVQAKIHRGNGKYPKVIYNRLVVKEMKNENEGVESK</sequence>
<dbReference type="Proteomes" id="UP001652625">
    <property type="component" value="Chromosome 07"/>
</dbReference>
<accession>A0ABM4C8X2</accession>
<keyword evidence="1" id="KW-1185">Reference proteome</keyword>
<dbReference type="Gene3D" id="3.30.70.1820">
    <property type="entry name" value="L1 transposable element, RRM domain"/>
    <property type="match status" value="1"/>
</dbReference>
<evidence type="ECO:0000313" key="2">
    <source>
        <dbReference type="RefSeq" id="XP_065658081.1"/>
    </source>
</evidence>